<dbReference type="InterPro" id="IPR036910">
    <property type="entry name" value="HMG_box_dom_sf"/>
</dbReference>
<dbReference type="GO" id="GO:0005634">
    <property type="term" value="C:nucleus"/>
    <property type="evidence" value="ECO:0007669"/>
    <property type="project" value="UniProtKB-SubCell"/>
</dbReference>
<feature type="region of interest" description="Disordered" evidence="8">
    <location>
        <begin position="128"/>
        <end position="218"/>
    </location>
</feature>
<keyword evidence="2 6" id="KW-0805">Transcription regulation</keyword>
<feature type="compositionally biased region" description="Acidic residues" evidence="8">
    <location>
        <begin position="328"/>
        <end position="337"/>
    </location>
</feature>
<evidence type="ECO:0000256" key="3">
    <source>
        <dbReference type="ARBA" id="ARBA00023125"/>
    </source>
</evidence>
<comment type="subcellular location">
    <subcellularLocation>
        <location evidence="1 6">Nucleus</location>
    </subcellularLocation>
</comment>
<name>A0A8D0MIG9_PIG</name>
<dbReference type="Gene3D" id="1.10.30.10">
    <property type="entry name" value="High mobility group box domain"/>
    <property type="match status" value="1"/>
</dbReference>
<evidence type="ECO:0000313" key="10">
    <source>
        <dbReference type="Ensembl" id="ENSSSCP00015003552.1"/>
    </source>
</evidence>
<evidence type="ECO:0000256" key="1">
    <source>
        <dbReference type="ARBA" id="ARBA00004123"/>
    </source>
</evidence>
<feature type="compositionally biased region" description="Gly residues" evidence="8">
    <location>
        <begin position="158"/>
        <end position="175"/>
    </location>
</feature>
<evidence type="ECO:0000259" key="9">
    <source>
        <dbReference type="PROSITE" id="PS50118"/>
    </source>
</evidence>
<dbReference type="GO" id="GO:0000981">
    <property type="term" value="F:DNA-binding transcription factor activity, RNA polymerase II-specific"/>
    <property type="evidence" value="ECO:0007669"/>
    <property type="project" value="InterPro"/>
</dbReference>
<evidence type="ECO:0000256" key="7">
    <source>
        <dbReference type="PROSITE-ProRule" id="PRU00267"/>
    </source>
</evidence>
<evidence type="ECO:0000313" key="11">
    <source>
        <dbReference type="Proteomes" id="UP000694726"/>
    </source>
</evidence>
<feature type="region of interest" description="Disordered" evidence="8">
    <location>
        <begin position="231"/>
        <end position="347"/>
    </location>
</feature>
<feature type="compositionally biased region" description="Low complexity" evidence="8">
    <location>
        <begin position="31"/>
        <end position="44"/>
    </location>
</feature>
<dbReference type="Ensembl" id="ENSSSCT00015008808.1">
    <property type="protein sequence ID" value="ENSSSCP00015003552.1"/>
    <property type="gene ID" value="ENSSSCG00015006616.1"/>
</dbReference>
<feature type="compositionally biased region" description="Low complexity" evidence="8">
    <location>
        <begin position="294"/>
        <end position="327"/>
    </location>
</feature>
<proteinExistence type="predicted"/>
<dbReference type="PANTHER" id="PTHR10270:SF27">
    <property type="entry name" value="TRANSCRIPTION FACTOR SOX-4"/>
    <property type="match status" value="1"/>
</dbReference>
<dbReference type="CDD" id="cd22029">
    <property type="entry name" value="HMG-box_SoxC"/>
    <property type="match status" value="1"/>
</dbReference>
<reference evidence="10" key="1">
    <citation type="submission" date="2025-08" db="UniProtKB">
        <authorList>
            <consortium name="Ensembl"/>
        </authorList>
    </citation>
    <scope>IDENTIFICATION</scope>
</reference>
<feature type="DNA-binding region" description="HMG box" evidence="7">
    <location>
        <begin position="59"/>
        <end position="127"/>
    </location>
</feature>
<dbReference type="Pfam" id="PF00505">
    <property type="entry name" value="HMG_box"/>
    <property type="match status" value="1"/>
</dbReference>
<feature type="compositionally biased region" description="Low complexity" evidence="8">
    <location>
        <begin position="338"/>
        <end position="347"/>
    </location>
</feature>
<feature type="region of interest" description="Disordered" evidence="8">
    <location>
        <begin position="1"/>
        <end position="58"/>
    </location>
</feature>
<dbReference type="InterPro" id="IPR050140">
    <property type="entry name" value="SRY-related_HMG-box_TF-like"/>
</dbReference>
<accession>A0A8D0MIG9</accession>
<evidence type="ECO:0000256" key="4">
    <source>
        <dbReference type="ARBA" id="ARBA00023163"/>
    </source>
</evidence>
<evidence type="ECO:0000256" key="2">
    <source>
        <dbReference type="ARBA" id="ARBA00023015"/>
    </source>
</evidence>
<dbReference type="PANTHER" id="PTHR10270">
    <property type="entry name" value="SOX TRANSCRIPTION FACTOR"/>
    <property type="match status" value="1"/>
</dbReference>
<keyword evidence="3 6" id="KW-0238">DNA-binding</keyword>
<dbReference type="InterPro" id="IPR017386">
    <property type="entry name" value="SOX-12/11/4"/>
</dbReference>
<dbReference type="AlphaFoldDB" id="A0A8D0MIG9"/>
<keyword evidence="4 6" id="KW-0804">Transcription</keyword>
<dbReference type="PIRSF" id="PIRSF038098">
    <property type="entry name" value="SOX-12/11/4a"/>
    <property type="match status" value="1"/>
</dbReference>
<dbReference type="Proteomes" id="UP000694726">
    <property type="component" value="Unplaced"/>
</dbReference>
<feature type="compositionally biased region" description="Low complexity" evidence="8">
    <location>
        <begin position="195"/>
        <end position="206"/>
    </location>
</feature>
<evidence type="ECO:0000256" key="5">
    <source>
        <dbReference type="ARBA" id="ARBA00023242"/>
    </source>
</evidence>
<feature type="compositionally biased region" description="Low complexity" evidence="8">
    <location>
        <begin position="232"/>
        <end position="249"/>
    </location>
</feature>
<dbReference type="GO" id="GO:1990837">
    <property type="term" value="F:sequence-specific double-stranded DNA binding"/>
    <property type="evidence" value="ECO:0007669"/>
    <property type="project" value="UniProtKB-ARBA"/>
</dbReference>
<evidence type="ECO:0000256" key="6">
    <source>
        <dbReference type="PIRNR" id="PIRNR038098"/>
    </source>
</evidence>
<keyword evidence="5 6" id="KW-0539">Nucleus</keyword>
<sequence length="405" mass="41371">MVQQTNNAENTEALLAGESSDSGAGLELGIASSPTPGSTASTGGKADDPSWCKTPSGHIKRPMNAFMVWSQIERRKIMEQSPDMHNAEISKRLGKRWKLLKDSDKIPFIREAERLRLKHMADYPDYKYRPRKKVKSGNANSSSSTAASSKPGEKGDKVGGSGGGGGGGASGGGGANSKPAQKKSCGSKVARTPGASASASAAASASTSLGAPGKHLTEKKVKRVYLFGGLGASSSPVGGVGAGADPSDPLGLYEEGGAGCSPDGPSLSGRSSAASSPTAGRSPADHRSYASLRAASPAPSSAPSHASSSASSHSSSSSASSSSGSSSSDDEFEDDLLDLNPSSNFESMSLGSFSSSSALDRDLDFNFEPGSGSHFEFPDYCTPEVSEMISGDWLESSISNLVFTY</sequence>
<evidence type="ECO:0000256" key="8">
    <source>
        <dbReference type="SAM" id="MobiDB-lite"/>
    </source>
</evidence>
<feature type="compositionally biased region" description="Polar residues" evidence="8">
    <location>
        <begin position="1"/>
        <end position="10"/>
    </location>
</feature>
<dbReference type="SMART" id="SM00398">
    <property type="entry name" value="HMG"/>
    <property type="match status" value="1"/>
</dbReference>
<organism evidence="10 11">
    <name type="scientific">Sus scrofa</name>
    <name type="common">Pig</name>
    <dbReference type="NCBI Taxonomy" id="9823"/>
    <lineage>
        <taxon>Eukaryota</taxon>
        <taxon>Metazoa</taxon>
        <taxon>Chordata</taxon>
        <taxon>Craniata</taxon>
        <taxon>Vertebrata</taxon>
        <taxon>Euteleostomi</taxon>
        <taxon>Mammalia</taxon>
        <taxon>Eutheria</taxon>
        <taxon>Laurasiatheria</taxon>
        <taxon>Artiodactyla</taxon>
        <taxon>Suina</taxon>
        <taxon>Suidae</taxon>
        <taxon>Sus</taxon>
    </lineage>
</organism>
<protein>
    <recommendedName>
        <fullName evidence="6">Transcription factor SOX</fullName>
    </recommendedName>
</protein>
<dbReference type="SUPFAM" id="SSF47095">
    <property type="entry name" value="HMG-box"/>
    <property type="match status" value="1"/>
</dbReference>
<feature type="compositionally biased region" description="Low complexity" evidence="8">
    <location>
        <begin position="264"/>
        <end position="282"/>
    </location>
</feature>
<feature type="compositionally biased region" description="Low complexity" evidence="8">
    <location>
        <begin position="136"/>
        <end position="149"/>
    </location>
</feature>
<dbReference type="InterPro" id="IPR009071">
    <property type="entry name" value="HMG_box_dom"/>
</dbReference>
<dbReference type="FunFam" id="1.10.30.10:FF:000007">
    <property type="entry name" value="Transcription factor SOX"/>
    <property type="match status" value="1"/>
</dbReference>
<dbReference type="PROSITE" id="PS50118">
    <property type="entry name" value="HMG_BOX_2"/>
    <property type="match status" value="1"/>
</dbReference>
<feature type="domain" description="HMG box" evidence="9">
    <location>
        <begin position="59"/>
        <end position="127"/>
    </location>
</feature>